<feature type="domain" description="Jacalin-type lectin" evidence="3">
    <location>
        <begin position="173"/>
        <end position="313"/>
    </location>
</feature>
<evidence type="ECO:0000259" key="3">
    <source>
        <dbReference type="PROSITE" id="PS51752"/>
    </source>
</evidence>
<evidence type="ECO:0000256" key="2">
    <source>
        <dbReference type="ARBA" id="ARBA00022734"/>
    </source>
</evidence>
<dbReference type="SUPFAM" id="SSF51101">
    <property type="entry name" value="Mannose-binding lectins"/>
    <property type="match status" value="3"/>
</dbReference>
<evidence type="ECO:0000256" key="1">
    <source>
        <dbReference type="ARBA" id="ARBA00006568"/>
    </source>
</evidence>
<dbReference type="PANTHER" id="PTHR47293:SF13">
    <property type="entry name" value="JACALIN-RELATED LECTIN 45"/>
    <property type="match status" value="1"/>
</dbReference>
<sequence length="484" mass="54062">MTTRVTDQGGINGDIFDDGVNDYVRKVTVGECSQGITYIKIEYVRHGVVVEQEHGKKTGIERQTEFEVNHPDEYITTIWATVSDDDIYGSRTINIENLAGLEELDPRSKSAVSVLQFKTSYGRISQMFGSPGLVSKRFTLRGKYGTKLVGLHGRFGDFLCSIGAHFIFVSPVFKQVKPHGGFFGDAWDDGVYDCVRKVRVGEDADRVTSVEFEYSIGDQLMTHCHGKIRQERKEFVLDYENDEYIKSIEGFYDKCGFISSLTFKTSRDRDSEVFGKPIGRKFVLMAKGFDKLVGFRGGSYDNRVTALGANFAVVVAPPVKKLEAKGGNPGCEEWDDGIHEGVYKIIVSSEHSVVKSVKFEYVNGYADGQYQTVNGNDHVKIIPGDDIKEFKLCLGDEYIISVEGHYSDELTELIGLIGLKYITMLKFKTNKGITYQALGNEEEDYVGESFVLGMEGHKIVGFHGMSSLDTLHQIGVYIKPIDNP</sequence>
<dbReference type="Proteomes" id="UP000694864">
    <property type="component" value="Chromosome 10"/>
</dbReference>
<dbReference type="InterPro" id="IPR036404">
    <property type="entry name" value="Jacalin-like_lectin_dom_sf"/>
</dbReference>
<evidence type="ECO:0000313" key="4">
    <source>
        <dbReference type="Proteomes" id="UP000694864"/>
    </source>
</evidence>
<name>A0ABM0U0D4_CAMSA</name>
<organism evidence="4 5">
    <name type="scientific">Camelina sativa</name>
    <name type="common">False flax</name>
    <name type="synonym">Myagrum sativum</name>
    <dbReference type="NCBI Taxonomy" id="90675"/>
    <lineage>
        <taxon>Eukaryota</taxon>
        <taxon>Viridiplantae</taxon>
        <taxon>Streptophyta</taxon>
        <taxon>Embryophyta</taxon>
        <taxon>Tracheophyta</taxon>
        <taxon>Spermatophyta</taxon>
        <taxon>Magnoliopsida</taxon>
        <taxon>eudicotyledons</taxon>
        <taxon>Gunneridae</taxon>
        <taxon>Pentapetalae</taxon>
        <taxon>rosids</taxon>
        <taxon>malvids</taxon>
        <taxon>Brassicales</taxon>
        <taxon>Brassicaceae</taxon>
        <taxon>Camelineae</taxon>
        <taxon>Camelina</taxon>
    </lineage>
</organism>
<feature type="domain" description="Jacalin-type lectin" evidence="3">
    <location>
        <begin position="319"/>
        <end position="480"/>
    </location>
</feature>
<protein>
    <submittedName>
        <fullName evidence="5">Jacalin-related lectin 45-like</fullName>
    </submittedName>
</protein>
<feature type="domain" description="Jacalin-type lectin" evidence="3">
    <location>
        <begin position="2"/>
        <end position="168"/>
    </location>
</feature>
<evidence type="ECO:0000313" key="5">
    <source>
        <dbReference type="RefSeq" id="XP_010434006.1"/>
    </source>
</evidence>
<dbReference type="PROSITE" id="PS51752">
    <property type="entry name" value="JACALIN_LECTIN"/>
    <property type="match status" value="3"/>
</dbReference>
<dbReference type="Pfam" id="PF01419">
    <property type="entry name" value="Jacalin"/>
    <property type="match status" value="3"/>
</dbReference>
<dbReference type="SMART" id="SM00915">
    <property type="entry name" value="Jacalin"/>
    <property type="match status" value="3"/>
</dbReference>
<reference evidence="4" key="1">
    <citation type="journal article" date="2014" name="Nat. Commun.">
        <title>The emerging biofuel crop Camelina sativa retains a highly undifferentiated hexaploid genome structure.</title>
        <authorList>
            <person name="Kagale S."/>
            <person name="Koh C."/>
            <person name="Nixon J."/>
            <person name="Bollina V."/>
            <person name="Clarke W.E."/>
            <person name="Tuteja R."/>
            <person name="Spillane C."/>
            <person name="Robinson S.J."/>
            <person name="Links M.G."/>
            <person name="Clarke C."/>
            <person name="Higgins E.E."/>
            <person name="Huebert T."/>
            <person name="Sharpe A.G."/>
            <person name="Parkin I.A."/>
        </authorList>
    </citation>
    <scope>NUCLEOTIDE SEQUENCE [LARGE SCALE GENOMIC DNA]</scope>
    <source>
        <strain evidence="4">cv. DH55</strain>
    </source>
</reference>
<comment type="similarity">
    <text evidence="1">Belongs to the jacalin lectin family.</text>
</comment>
<dbReference type="GeneID" id="104718044"/>
<accession>A0ABM0U0D4</accession>
<dbReference type="RefSeq" id="XP_010434006.1">
    <property type="nucleotide sequence ID" value="XM_010435704.1"/>
</dbReference>
<keyword evidence="4" id="KW-1185">Reference proteome</keyword>
<proteinExistence type="inferred from homology"/>
<keyword evidence="2" id="KW-0430">Lectin</keyword>
<dbReference type="CDD" id="cd09612">
    <property type="entry name" value="Jacalin"/>
    <property type="match status" value="2"/>
</dbReference>
<dbReference type="InterPro" id="IPR001229">
    <property type="entry name" value="Jacalin-like_lectin_dom"/>
</dbReference>
<dbReference type="PANTHER" id="PTHR47293">
    <property type="entry name" value="JACALIN-RELATED LECTIN 3"/>
    <property type="match status" value="1"/>
</dbReference>
<dbReference type="Gene3D" id="2.100.10.30">
    <property type="entry name" value="Jacalin-like lectin domain"/>
    <property type="match status" value="3"/>
</dbReference>
<gene>
    <name evidence="5" type="primary">LOC104718044</name>
</gene>
<reference evidence="5" key="2">
    <citation type="submission" date="2025-08" db="UniProtKB">
        <authorList>
            <consortium name="RefSeq"/>
        </authorList>
    </citation>
    <scope>IDENTIFICATION</scope>
    <source>
        <tissue evidence="5">Leaf</tissue>
    </source>
</reference>
<dbReference type="InterPro" id="IPR033734">
    <property type="entry name" value="Jacalin-like_lectin_dom_plant"/>
</dbReference>